<dbReference type="OrthoDB" id="410267at2759"/>
<evidence type="ECO:0000256" key="5">
    <source>
        <dbReference type="ARBA" id="ARBA00023242"/>
    </source>
</evidence>
<evidence type="ECO:0000256" key="4">
    <source>
        <dbReference type="ARBA" id="ARBA00023163"/>
    </source>
</evidence>
<dbReference type="SMART" id="SM00066">
    <property type="entry name" value="GAL4"/>
    <property type="match status" value="1"/>
</dbReference>
<dbReference type="InterPro" id="IPR001138">
    <property type="entry name" value="Zn2Cys6_DnaBD"/>
</dbReference>
<feature type="compositionally biased region" description="Basic and acidic residues" evidence="6">
    <location>
        <begin position="55"/>
        <end position="68"/>
    </location>
</feature>
<evidence type="ECO:0000256" key="6">
    <source>
        <dbReference type="SAM" id="MobiDB-lite"/>
    </source>
</evidence>
<evidence type="ECO:0000256" key="2">
    <source>
        <dbReference type="ARBA" id="ARBA00023015"/>
    </source>
</evidence>
<dbReference type="CDD" id="cd12148">
    <property type="entry name" value="fungal_TF_MHR"/>
    <property type="match status" value="1"/>
</dbReference>
<dbReference type="VEuPathDB" id="FungiDB:PV08_11635"/>
<keyword evidence="9" id="KW-1185">Reference proteome</keyword>
<dbReference type="GO" id="GO:0000981">
    <property type="term" value="F:DNA-binding transcription factor activity, RNA polymerase II-specific"/>
    <property type="evidence" value="ECO:0007669"/>
    <property type="project" value="InterPro"/>
</dbReference>
<keyword evidence="3" id="KW-0238">DNA-binding</keyword>
<dbReference type="InterPro" id="IPR050613">
    <property type="entry name" value="Sec_Metabolite_Reg"/>
</dbReference>
<comment type="subcellular location">
    <subcellularLocation>
        <location evidence="1">Nucleus</location>
    </subcellularLocation>
</comment>
<keyword evidence="2" id="KW-0805">Transcription regulation</keyword>
<protein>
    <recommendedName>
        <fullName evidence="7">Zn(2)-C6 fungal-type domain-containing protein</fullName>
    </recommendedName>
</protein>
<evidence type="ECO:0000259" key="7">
    <source>
        <dbReference type="PROSITE" id="PS50048"/>
    </source>
</evidence>
<dbReference type="PANTHER" id="PTHR31001:SF76">
    <property type="entry name" value="ZN(2)-C6 FUNGAL-TYPE DOMAIN-CONTAINING PROTEIN"/>
    <property type="match status" value="1"/>
</dbReference>
<feature type="domain" description="Zn(2)-C6 fungal-type" evidence="7">
    <location>
        <begin position="9"/>
        <end position="40"/>
    </location>
</feature>
<proteinExistence type="predicted"/>
<evidence type="ECO:0000313" key="9">
    <source>
        <dbReference type="Proteomes" id="UP000053328"/>
    </source>
</evidence>
<dbReference type="PANTHER" id="PTHR31001">
    <property type="entry name" value="UNCHARACTERIZED TRANSCRIPTIONAL REGULATORY PROTEIN"/>
    <property type="match status" value="1"/>
</dbReference>
<evidence type="ECO:0000256" key="1">
    <source>
        <dbReference type="ARBA" id="ARBA00004123"/>
    </source>
</evidence>
<dbReference type="GO" id="GO:0005634">
    <property type="term" value="C:nucleus"/>
    <property type="evidence" value="ECO:0007669"/>
    <property type="project" value="UniProtKB-SubCell"/>
</dbReference>
<dbReference type="GO" id="GO:0003677">
    <property type="term" value="F:DNA binding"/>
    <property type="evidence" value="ECO:0007669"/>
    <property type="project" value="UniProtKB-KW"/>
</dbReference>
<dbReference type="Gene3D" id="4.10.240.10">
    <property type="entry name" value="Zn(2)-C6 fungal-type DNA-binding domain"/>
    <property type="match status" value="1"/>
</dbReference>
<dbReference type="EMBL" id="KN847500">
    <property type="protein sequence ID" value="KIW10671.1"/>
    <property type="molecule type" value="Genomic_DNA"/>
</dbReference>
<dbReference type="GeneID" id="27338718"/>
<organism evidence="8 9">
    <name type="scientific">Exophiala spinifera</name>
    <dbReference type="NCBI Taxonomy" id="91928"/>
    <lineage>
        <taxon>Eukaryota</taxon>
        <taxon>Fungi</taxon>
        <taxon>Dikarya</taxon>
        <taxon>Ascomycota</taxon>
        <taxon>Pezizomycotina</taxon>
        <taxon>Eurotiomycetes</taxon>
        <taxon>Chaetothyriomycetidae</taxon>
        <taxon>Chaetothyriales</taxon>
        <taxon>Herpotrichiellaceae</taxon>
        <taxon>Exophiala</taxon>
    </lineage>
</organism>
<keyword evidence="5" id="KW-0539">Nucleus</keyword>
<dbReference type="PROSITE" id="PS50048">
    <property type="entry name" value="ZN2_CY6_FUNGAL_2"/>
    <property type="match status" value="1"/>
</dbReference>
<sequence>MGKVRQRHTCTECSSRRQKCDRRLPCGRCVKRGIPDKCQLEWSGRRYQKPTSPEPHSRPTPPRDRVDDVSPDPGMLPSVARHATDTGPFADGEGWDLSRSNTQRPRYDFAPYALPQLRKKTADVDDMGATPLFFSSTGSGCGPHLTAAAHEAFLQMLLPSLSHIWKLVDFHEAYLLWYHCCYHGPTFRAELESVIAEQEDKTSLNVGGLHLQWLALLFSIMAASLTCSSERRLKEWGFSKSEAATLSMQWYKAAITSLNQGEWMLNHDIYSVQAVTTLTMSAHPLGRSTELSILLGAAVKVAQALSLDKLDYDASLETIDATSSPEQRHRLIQCELGRKLWSQLCVQDWTSLPFAGSHNINPSHFTTTLPSKRDYLTMESLPTTFPTYISYGNYLFDIAKLVVRHHEATLQATTPFTEYQSILDYDTRMRNLATKGMPRYFHVVEPVDTLWPEWVHWARSSLTVCFAHKIIMIHRAYIRQSFANPMYSMTRATCTAAAKTILNEAKKAKDIDGPIIWIDKAFCVAAAIILCLDILHRPDSDPELAIHRGLVLECVEQLQRFENSIIAARGATVLTEILAQRDRASASAATGWPTQGIDTVELINAVSSTVAEPLDASRLESRWSAELFPPQMGFSNKFLFESLLGHKAPDE</sequence>
<accession>A0A0D1Y706</accession>
<dbReference type="GO" id="GO:0008270">
    <property type="term" value="F:zinc ion binding"/>
    <property type="evidence" value="ECO:0007669"/>
    <property type="project" value="InterPro"/>
</dbReference>
<gene>
    <name evidence="8" type="ORF">PV08_11635</name>
</gene>
<keyword evidence="4" id="KW-0804">Transcription</keyword>
<evidence type="ECO:0000256" key="3">
    <source>
        <dbReference type="ARBA" id="ARBA00023125"/>
    </source>
</evidence>
<dbReference type="STRING" id="91928.A0A0D1Y706"/>
<reference evidence="8 9" key="1">
    <citation type="submission" date="2015-01" db="EMBL/GenBank/DDBJ databases">
        <title>The Genome Sequence of Exophiala spinifera CBS89968.</title>
        <authorList>
            <consortium name="The Broad Institute Genomics Platform"/>
            <person name="Cuomo C."/>
            <person name="de Hoog S."/>
            <person name="Gorbushina A."/>
            <person name="Stielow B."/>
            <person name="Teixiera M."/>
            <person name="Abouelleil A."/>
            <person name="Chapman S.B."/>
            <person name="Priest M."/>
            <person name="Young S.K."/>
            <person name="Wortman J."/>
            <person name="Nusbaum C."/>
            <person name="Birren B."/>
        </authorList>
    </citation>
    <scope>NUCLEOTIDE SEQUENCE [LARGE SCALE GENOMIC DNA]</scope>
    <source>
        <strain evidence="8 9">CBS 89968</strain>
    </source>
</reference>
<dbReference type="PROSITE" id="PS00463">
    <property type="entry name" value="ZN2_CY6_FUNGAL_1"/>
    <property type="match status" value="1"/>
</dbReference>
<name>A0A0D1Y706_9EURO</name>
<dbReference type="RefSeq" id="XP_016230887.1">
    <property type="nucleotide sequence ID" value="XM_016385943.1"/>
</dbReference>
<evidence type="ECO:0000313" key="8">
    <source>
        <dbReference type="EMBL" id="KIW10671.1"/>
    </source>
</evidence>
<dbReference type="Pfam" id="PF00172">
    <property type="entry name" value="Zn_clus"/>
    <property type="match status" value="1"/>
</dbReference>
<dbReference type="SUPFAM" id="SSF57701">
    <property type="entry name" value="Zn2/Cys6 DNA-binding domain"/>
    <property type="match status" value="1"/>
</dbReference>
<dbReference type="HOGENOM" id="CLU_013987_1_1_1"/>
<dbReference type="InterPro" id="IPR036864">
    <property type="entry name" value="Zn2-C6_fun-type_DNA-bd_sf"/>
</dbReference>
<dbReference type="AlphaFoldDB" id="A0A0D1Y706"/>
<feature type="region of interest" description="Disordered" evidence="6">
    <location>
        <begin position="40"/>
        <end position="102"/>
    </location>
</feature>
<dbReference type="CDD" id="cd00067">
    <property type="entry name" value="GAL4"/>
    <property type="match status" value="1"/>
</dbReference>
<dbReference type="Proteomes" id="UP000053328">
    <property type="component" value="Unassembled WGS sequence"/>
</dbReference>